<evidence type="ECO:0000313" key="6">
    <source>
        <dbReference type="Proteomes" id="UP000199126"/>
    </source>
</evidence>
<dbReference type="EMBL" id="FODV01000002">
    <property type="protein sequence ID" value="SEO37358.1"/>
    <property type="molecule type" value="Genomic_DNA"/>
</dbReference>
<dbReference type="InterPro" id="IPR036188">
    <property type="entry name" value="FAD/NAD-bd_sf"/>
</dbReference>
<keyword evidence="1" id="KW-0285">Flavoprotein</keyword>
<dbReference type="PRINTS" id="PR00469">
    <property type="entry name" value="PNDRDTASEII"/>
</dbReference>
<dbReference type="Pfam" id="PF00890">
    <property type="entry name" value="FAD_binding_2"/>
    <property type="match status" value="1"/>
</dbReference>
<evidence type="ECO:0000313" key="5">
    <source>
        <dbReference type="EMBL" id="SEO37358.1"/>
    </source>
</evidence>
<dbReference type="Gene3D" id="3.50.50.60">
    <property type="entry name" value="FAD/NAD(P)-binding domain"/>
    <property type="match status" value="1"/>
</dbReference>
<protein>
    <submittedName>
        <fullName evidence="5">FAD binding domain-containing protein</fullName>
    </submittedName>
</protein>
<evidence type="ECO:0000256" key="2">
    <source>
        <dbReference type="ARBA" id="ARBA00023002"/>
    </source>
</evidence>
<dbReference type="Proteomes" id="UP000199126">
    <property type="component" value="Unassembled WGS sequence"/>
</dbReference>
<dbReference type="PANTHER" id="PTHR48105">
    <property type="entry name" value="THIOREDOXIN REDUCTASE 1-RELATED-RELATED"/>
    <property type="match status" value="1"/>
</dbReference>
<dbReference type="SUPFAM" id="SSF51905">
    <property type="entry name" value="FAD/NAD(P)-binding domain"/>
    <property type="match status" value="1"/>
</dbReference>
<evidence type="ECO:0000259" key="4">
    <source>
        <dbReference type="Pfam" id="PF00890"/>
    </source>
</evidence>
<dbReference type="GO" id="GO:0016491">
    <property type="term" value="F:oxidoreductase activity"/>
    <property type="evidence" value="ECO:0007669"/>
    <property type="project" value="UniProtKB-KW"/>
</dbReference>
<evidence type="ECO:0000256" key="3">
    <source>
        <dbReference type="SAM" id="MobiDB-lite"/>
    </source>
</evidence>
<keyword evidence="6" id="KW-1185">Reference proteome</keyword>
<name>A0A1H8P6R1_9EURY</name>
<dbReference type="AlphaFoldDB" id="A0A1H8P6R1"/>
<sequence>MTDDTVRQTTAGSGTREEMDSYDVLVVGGGVAGSTASVFTARAGLGTVVVDDGESILRRNAHLENFPGFPAGVNSNLFTDMLEAQSTRNGADHLDGRVTEVRRVEDEAGEETPGGDARFVATVATDESDDTELAARFVVVASWADVDYLDGLDVDVRDAGSKRYVDDDGLGRTNVDGVYVGGRLAERYHQAIVAAGHGAEVAITLIHDSETPYYHDWVAPEGYFTDRGREVPPGCEEISETERQARERESIAAMQEYFAEPHPEPQRTHPSLVDDELGRLSDE</sequence>
<feature type="region of interest" description="Disordered" evidence="3">
    <location>
        <begin position="258"/>
        <end position="283"/>
    </location>
</feature>
<gene>
    <name evidence="5" type="ORF">SAMN04487948_102111</name>
</gene>
<proteinExistence type="predicted"/>
<accession>A0A1H8P6R1</accession>
<evidence type="ECO:0000256" key="1">
    <source>
        <dbReference type="ARBA" id="ARBA00022630"/>
    </source>
</evidence>
<reference evidence="6" key="1">
    <citation type="submission" date="2016-10" db="EMBL/GenBank/DDBJ databases">
        <authorList>
            <person name="Varghese N."/>
            <person name="Submissions S."/>
        </authorList>
    </citation>
    <scope>NUCLEOTIDE SEQUENCE [LARGE SCALE GENOMIC DNA]</scope>
    <source>
        <strain evidence="6">CGMCC 1.10121</strain>
    </source>
</reference>
<feature type="domain" description="FAD-dependent oxidoreductase 2 FAD-binding" evidence="4">
    <location>
        <begin position="23"/>
        <end position="55"/>
    </location>
</feature>
<dbReference type="InterPro" id="IPR050097">
    <property type="entry name" value="Ferredoxin-NADP_redctase_2"/>
</dbReference>
<dbReference type="InterPro" id="IPR003953">
    <property type="entry name" value="FAD-dep_OxRdtase_2_FAD-bd"/>
</dbReference>
<organism evidence="5 6">
    <name type="scientific">Halogranum amylolyticum</name>
    <dbReference type="NCBI Taxonomy" id="660520"/>
    <lineage>
        <taxon>Archaea</taxon>
        <taxon>Methanobacteriati</taxon>
        <taxon>Methanobacteriota</taxon>
        <taxon>Stenosarchaea group</taxon>
        <taxon>Halobacteria</taxon>
        <taxon>Halobacteriales</taxon>
        <taxon>Haloferacaceae</taxon>
    </lineage>
</organism>
<keyword evidence="2" id="KW-0560">Oxidoreductase</keyword>